<feature type="transmembrane region" description="Helical" evidence="1">
    <location>
        <begin position="37"/>
        <end position="55"/>
    </location>
</feature>
<evidence type="ECO:0000313" key="2">
    <source>
        <dbReference type="EMBL" id="QHL91173.1"/>
    </source>
</evidence>
<gene>
    <name evidence="2" type="ORF">GVO57_10530</name>
</gene>
<dbReference type="InterPro" id="IPR011969">
    <property type="entry name" value="Clan_AA_Asp_peptidase_C"/>
</dbReference>
<dbReference type="GO" id="GO:0006508">
    <property type="term" value="P:proteolysis"/>
    <property type="evidence" value="ECO:0007669"/>
    <property type="project" value="UniProtKB-KW"/>
</dbReference>
<dbReference type="KEGG" id="schy:GVO57_10530"/>
<keyword evidence="3" id="KW-1185">Reference proteome</keyword>
<dbReference type="InterPro" id="IPR001969">
    <property type="entry name" value="Aspartic_peptidase_AS"/>
</dbReference>
<protein>
    <submittedName>
        <fullName evidence="2">TIGR02281 family clan AA aspartic protease</fullName>
        <ecNumber evidence="2">3.4.23.-</ecNumber>
    </submittedName>
</protein>
<sequence length="228" mass="24155">MSGDHSAQLAGALLMLMLVGSGLIARRVPFGSLARMAAGWLLIIGAVLVAASYRAELKSLAGRVLGDLSGEHGRTVGGTLRIPMADDGHFWVRARVNGTEQRFLIDSGATRTAMGLNQARAAGLDIAQSGFPVVLATANGRVEARRARIAELRLGPIVARDLAAVVSPAFGDTNVLGMNFLSSLASWRVEGRTLILEPERTVGAAEGPDAGLQSDHILHNVYYRDIFM</sequence>
<reference evidence="2 3" key="1">
    <citation type="submission" date="2020-01" db="EMBL/GenBank/DDBJ databases">
        <title>Sphingomonas sp. C33 whole genome sequece.</title>
        <authorList>
            <person name="Park C."/>
        </authorList>
    </citation>
    <scope>NUCLEOTIDE SEQUENCE [LARGE SCALE GENOMIC DNA]</scope>
    <source>
        <strain evidence="2 3">C33</strain>
    </source>
</reference>
<dbReference type="GO" id="GO:0004190">
    <property type="term" value="F:aspartic-type endopeptidase activity"/>
    <property type="evidence" value="ECO:0007669"/>
    <property type="project" value="InterPro"/>
</dbReference>
<keyword evidence="2" id="KW-0645">Protease</keyword>
<dbReference type="Pfam" id="PF13975">
    <property type="entry name" value="gag-asp_proteas"/>
    <property type="match status" value="1"/>
</dbReference>
<proteinExistence type="predicted"/>
<dbReference type="CDD" id="cd05483">
    <property type="entry name" value="retropepsin_like_bacteria"/>
    <property type="match status" value="1"/>
</dbReference>
<dbReference type="Gene3D" id="2.40.70.10">
    <property type="entry name" value="Acid Proteases"/>
    <property type="match status" value="1"/>
</dbReference>
<name>A0A7Z2NWL0_9SPHN</name>
<keyword evidence="1" id="KW-0472">Membrane</keyword>
<dbReference type="SUPFAM" id="SSF50630">
    <property type="entry name" value="Acid proteases"/>
    <property type="match status" value="1"/>
</dbReference>
<dbReference type="PROSITE" id="PS00141">
    <property type="entry name" value="ASP_PROTEASE"/>
    <property type="match status" value="1"/>
</dbReference>
<accession>A0A7Z2NWL0</accession>
<keyword evidence="2" id="KW-0378">Hydrolase</keyword>
<dbReference type="InterPro" id="IPR034122">
    <property type="entry name" value="Retropepsin-like_bacterial"/>
</dbReference>
<keyword evidence="1" id="KW-1133">Transmembrane helix</keyword>
<dbReference type="InterPro" id="IPR021109">
    <property type="entry name" value="Peptidase_aspartic_dom_sf"/>
</dbReference>
<feature type="transmembrane region" description="Helical" evidence="1">
    <location>
        <begin position="6"/>
        <end position="25"/>
    </location>
</feature>
<keyword evidence="1" id="KW-0812">Transmembrane</keyword>
<organism evidence="2 3">
    <name type="scientific">Sphingomonas changnyeongensis</name>
    <dbReference type="NCBI Taxonomy" id="2698679"/>
    <lineage>
        <taxon>Bacteria</taxon>
        <taxon>Pseudomonadati</taxon>
        <taxon>Pseudomonadota</taxon>
        <taxon>Alphaproteobacteria</taxon>
        <taxon>Sphingomonadales</taxon>
        <taxon>Sphingomonadaceae</taxon>
        <taxon>Sphingomonas</taxon>
    </lineage>
</organism>
<dbReference type="NCBIfam" id="TIGR02281">
    <property type="entry name" value="clan_AA_DTGA"/>
    <property type="match status" value="1"/>
</dbReference>
<dbReference type="EMBL" id="CP047895">
    <property type="protein sequence ID" value="QHL91173.1"/>
    <property type="molecule type" value="Genomic_DNA"/>
</dbReference>
<evidence type="ECO:0000256" key="1">
    <source>
        <dbReference type="SAM" id="Phobius"/>
    </source>
</evidence>
<dbReference type="RefSeq" id="WP_160593103.1">
    <property type="nucleotide sequence ID" value="NZ_CP047895.1"/>
</dbReference>
<evidence type="ECO:0000313" key="3">
    <source>
        <dbReference type="Proteomes" id="UP000464468"/>
    </source>
</evidence>
<dbReference type="EC" id="3.4.23.-" evidence="2"/>
<dbReference type="AlphaFoldDB" id="A0A7Z2NWL0"/>
<dbReference type="Proteomes" id="UP000464468">
    <property type="component" value="Chromosome"/>
</dbReference>